<keyword evidence="3" id="KW-1185">Reference proteome</keyword>
<evidence type="ECO:0000256" key="1">
    <source>
        <dbReference type="SAM" id="SignalP"/>
    </source>
</evidence>
<feature type="chain" id="PRO_5040105608" evidence="1">
    <location>
        <begin position="22"/>
        <end position="340"/>
    </location>
</feature>
<proteinExistence type="predicted"/>
<dbReference type="AlphaFoldDB" id="A0A9P6LSY3"/>
<keyword evidence="1" id="KW-0732">Signal</keyword>
<accession>A0A9P6LSY3</accession>
<protein>
    <submittedName>
        <fullName evidence="2">Uncharacterized protein</fullName>
    </submittedName>
</protein>
<dbReference type="EMBL" id="JAAAHW010009501">
    <property type="protein sequence ID" value="KAF9939828.1"/>
    <property type="molecule type" value="Genomic_DNA"/>
</dbReference>
<dbReference type="OrthoDB" id="2436906at2759"/>
<evidence type="ECO:0000313" key="3">
    <source>
        <dbReference type="Proteomes" id="UP000749646"/>
    </source>
</evidence>
<name>A0A9P6LSY3_9FUNG</name>
<gene>
    <name evidence="2" type="ORF">BGZ65_009264</name>
</gene>
<organism evidence="2 3">
    <name type="scientific">Modicella reniformis</name>
    <dbReference type="NCBI Taxonomy" id="1440133"/>
    <lineage>
        <taxon>Eukaryota</taxon>
        <taxon>Fungi</taxon>
        <taxon>Fungi incertae sedis</taxon>
        <taxon>Mucoromycota</taxon>
        <taxon>Mortierellomycotina</taxon>
        <taxon>Mortierellomycetes</taxon>
        <taxon>Mortierellales</taxon>
        <taxon>Mortierellaceae</taxon>
        <taxon>Modicella</taxon>
    </lineage>
</organism>
<comment type="caution">
    <text evidence="2">The sequence shown here is derived from an EMBL/GenBank/DDBJ whole genome shotgun (WGS) entry which is preliminary data.</text>
</comment>
<evidence type="ECO:0000313" key="2">
    <source>
        <dbReference type="EMBL" id="KAF9939828.1"/>
    </source>
</evidence>
<dbReference type="Proteomes" id="UP000749646">
    <property type="component" value="Unassembled WGS sequence"/>
</dbReference>
<sequence>MPCKLLLSIVALSGIWNLYSSDANNSFGPEKYRSAQDLCLLPHLEEKTPSTVALVQKLLDKLKEGSSLSDLLEFTYELQCECPAQRRNINVLQHMPLNGSKAPSEGDVMLVWGSIFKDGLPLDTRLCLHLGEQGCTATTLSKSMLSEAFDTGATTRKCDCLLTVDGIEVGNFEAKRESTSSIDVAVQLRKNAKINKSILLELKKYGIECPPLLNIHGMTAMVVKITEYDDIWAVGKACSSLVLPIVSEDVKFFLENGVFVLFNLLNEYHEYARKTYNAKRLYEYNNRTKAENAAVNADPTPASILEWERVVLHTPTKPTTRKPSLTQELQKLVAVQDDSD</sequence>
<reference evidence="2" key="1">
    <citation type="journal article" date="2020" name="Fungal Divers.">
        <title>Resolving the Mortierellaceae phylogeny through synthesis of multi-gene phylogenetics and phylogenomics.</title>
        <authorList>
            <person name="Vandepol N."/>
            <person name="Liber J."/>
            <person name="Desiro A."/>
            <person name="Na H."/>
            <person name="Kennedy M."/>
            <person name="Barry K."/>
            <person name="Grigoriev I.V."/>
            <person name="Miller A.N."/>
            <person name="O'Donnell K."/>
            <person name="Stajich J.E."/>
            <person name="Bonito G."/>
        </authorList>
    </citation>
    <scope>NUCLEOTIDE SEQUENCE</scope>
    <source>
        <strain evidence="2">MES-2147</strain>
    </source>
</reference>
<feature type="signal peptide" evidence="1">
    <location>
        <begin position="1"/>
        <end position="21"/>
    </location>
</feature>